<feature type="compositionally biased region" description="Basic and acidic residues" evidence="2">
    <location>
        <begin position="1026"/>
        <end position="1038"/>
    </location>
</feature>
<feature type="region of interest" description="Disordered" evidence="2">
    <location>
        <begin position="837"/>
        <end position="883"/>
    </location>
</feature>
<proteinExistence type="predicted"/>
<sequence>MRPRSSSSRNPRSPPGSQPNGTCQGGRVAAVEEPPLMPTLPPFVADPITLDAEDRHLKVYRDELFAREYERCITALHSRMVCFEEESRLAIADGDENDISCVGALSPAMPNVGNTQLSFLGVNGSSLPNLDDSANLASVPLTQKQDGNSADNLHSKLFCEPCEQFATTQRHMDVYSERPERSAAVLTAGSDPVAPATLPLESQRDSDAINACSIATTAGTLSFCHRGMQESRALNQPMVSLFAPVPEALLQMADEIGLENASRKTRLNAVTIALAQREREIPDVPPLKIPVALRTSTPVLNTSISASSPTAVAKSPPKAPPLGATPAKMQGVPSSPPAGHYSPTLTDGVFEEESRLAIADGDENDISCVGALSPAMPNVGNTQLSFLGVNGSSLPNLDDSANLASVPLTQKQDGNSADNLHSKLFCEPCEQFATTQRHMDVYSERPERSAAVLTAGSDPVAPATLPLESQRDSDAINACSIATTAGTLSFCHRGMQESRALNQPMVSLFAPVPEALLQMADEIGLENASRKTRLNAVTIALAQREREIPDVPPLKIPVALRTSTPVLNTSISASSPTAVAKSPPKAPPLGATPAKMQGVPSSPPAGNGKSPFFSLSDVFVLENQENVSVEIYCEALCKDIITLAAEMYVSRSFDAVASAYTALSTWDEMHDAVVRSFIPPPPPQPHKLETEIASALAIQSAARRSRHKGHEPYHEIMNVAKEASFAYDDGSTYLGMLPVWSATPSTLDADAILSFHANAAVRSSLYVSLAGRQRTTPVCNGTAMASDMTLGLPPCLTVPEASSPDPDVVNDESPGTPPKTIPIDTCARYVIPRSSSLEREGLQKRQKGEVMEKRTSQRRRRPSTIVSVSGDSQSTTRGKVDALSNRRASVQGLAAASSSRISVGSQPRPVDSPHLVSLACDRRGSKANTVAAKQEPSVFNGAKPGEEVVCQDEWTRALSRLPRGMLTAPLGGTASTNASPRQIHDNVVLIEGDDVTIPSCMKYGKPLKSRKDAASGKQGKNVGKGKGAEDAAPPEEKSVDELTAELRINICQGGKIAFQMLPPDAGMVAQEEKEEDQQKGKVVDNENRRRKVLFLSRRQQRALEERQRRKKEEEERAAYESLFFTTEEACDVSSELLPTVDSRGDEARAEEVIEPQVITKFVPEPGVVLERCPVATSSTRTKAANPNKVGLRRDVASLNVESRVDTNVLADGGEWIVPEGKHPWMGFDTTSLSRTLANNMLSPKQHDAGSSVNPHTNNTAHNQGSGSPPQKTPNSSGRQQSKATTQSLSARCFQRVPPTVIFASKSGTVESNEEQTEKKPNSTAVRVPPLSLKLRDLKKNERHTTLPRLPQIPSEVATPRRLTRPGLRLSAELSKVQALASALHTV</sequence>
<feature type="region of interest" description="Disordered" evidence="2">
    <location>
        <begin position="1241"/>
        <end position="1290"/>
    </location>
</feature>
<dbReference type="VEuPathDB" id="TriTrypDB:TvY486_1013800"/>
<feature type="coiled-coil region" evidence="1">
    <location>
        <begin position="1095"/>
        <end position="1122"/>
    </location>
</feature>
<organism evidence="3">
    <name type="scientific">Trypanosoma vivax (strain Y486)</name>
    <dbReference type="NCBI Taxonomy" id="1055687"/>
    <lineage>
        <taxon>Eukaryota</taxon>
        <taxon>Discoba</taxon>
        <taxon>Euglenozoa</taxon>
        <taxon>Kinetoplastea</taxon>
        <taxon>Metakinetoplastina</taxon>
        <taxon>Trypanosomatida</taxon>
        <taxon>Trypanosomatidae</taxon>
        <taxon>Trypanosoma</taxon>
        <taxon>Duttonella</taxon>
    </lineage>
</organism>
<feature type="compositionally biased region" description="Polar residues" evidence="2">
    <location>
        <begin position="864"/>
        <end position="877"/>
    </location>
</feature>
<feature type="region of interest" description="Disordered" evidence="2">
    <location>
        <begin position="572"/>
        <end position="607"/>
    </location>
</feature>
<feature type="region of interest" description="Disordered" evidence="2">
    <location>
        <begin position="305"/>
        <end position="339"/>
    </location>
</feature>
<feature type="region of interest" description="Disordered" evidence="2">
    <location>
        <begin position="1"/>
        <end position="26"/>
    </location>
</feature>
<feature type="region of interest" description="Disordered" evidence="2">
    <location>
        <begin position="1304"/>
        <end position="1324"/>
    </location>
</feature>
<feature type="compositionally biased region" description="Basic and acidic residues" evidence="2">
    <location>
        <begin position="837"/>
        <end position="855"/>
    </location>
</feature>
<gene>
    <name evidence="3" type="ORF">TVY486_1013800</name>
</gene>
<evidence type="ECO:0000256" key="1">
    <source>
        <dbReference type="SAM" id="Coils"/>
    </source>
</evidence>
<evidence type="ECO:0000256" key="2">
    <source>
        <dbReference type="SAM" id="MobiDB-lite"/>
    </source>
</evidence>
<feature type="compositionally biased region" description="Polar residues" evidence="2">
    <location>
        <begin position="1241"/>
        <end position="1289"/>
    </location>
</feature>
<reference evidence="3" key="1">
    <citation type="journal article" date="2012" name="Proc. Natl. Acad. Sci. U.S.A.">
        <title>Antigenic diversity is generated by distinct evolutionary mechanisms in African trypanosome species.</title>
        <authorList>
            <person name="Jackson A.P."/>
            <person name="Berry A."/>
            <person name="Aslett M."/>
            <person name="Allison H.C."/>
            <person name="Burton P."/>
            <person name="Vavrova-Anderson J."/>
            <person name="Brown R."/>
            <person name="Browne H."/>
            <person name="Corton N."/>
            <person name="Hauser H."/>
            <person name="Gamble J."/>
            <person name="Gilderthorp R."/>
            <person name="Marcello L."/>
            <person name="McQuillan J."/>
            <person name="Otto T.D."/>
            <person name="Quail M.A."/>
            <person name="Sanders M.J."/>
            <person name="van Tonder A."/>
            <person name="Ginger M.L."/>
            <person name="Field M.C."/>
            <person name="Barry J.D."/>
            <person name="Hertz-Fowler C."/>
            <person name="Berriman M."/>
        </authorList>
    </citation>
    <scope>NUCLEOTIDE SEQUENCE</scope>
    <source>
        <strain evidence="3">Y486</strain>
    </source>
</reference>
<keyword evidence="1" id="KW-0175">Coiled coil</keyword>
<protein>
    <submittedName>
        <fullName evidence="3">Uncharacterized protein</fullName>
    </submittedName>
</protein>
<feature type="compositionally biased region" description="Low complexity" evidence="2">
    <location>
        <begin position="1"/>
        <end position="11"/>
    </location>
</feature>
<name>G0U4H3_TRYVY</name>
<accession>G0U4H3</accession>
<evidence type="ECO:0000313" key="3">
    <source>
        <dbReference type="EMBL" id="CCC52337.1"/>
    </source>
</evidence>
<feature type="region of interest" description="Disordered" evidence="2">
    <location>
        <begin position="1004"/>
        <end position="1038"/>
    </location>
</feature>
<dbReference type="EMBL" id="HE573026">
    <property type="protein sequence ID" value="CCC52337.1"/>
    <property type="molecule type" value="Genomic_DNA"/>
</dbReference>
<feature type="region of interest" description="Disordered" evidence="2">
    <location>
        <begin position="797"/>
        <end position="823"/>
    </location>
</feature>